<proteinExistence type="predicted"/>
<dbReference type="OrthoDB" id="3617561at2"/>
<evidence type="ECO:0000313" key="2">
    <source>
        <dbReference type="EMBL" id="ROO87732.1"/>
    </source>
</evidence>
<keyword evidence="3" id="KW-1185">Reference proteome</keyword>
<dbReference type="RefSeq" id="WP_123666979.1">
    <property type="nucleotide sequence ID" value="NZ_RJKE01000001.1"/>
</dbReference>
<feature type="region of interest" description="Disordered" evidence="1">
    <location>
        <begin position="275"/>
        <end position="302"/>
    </location>
</feature>
<sequence length="302" mass="32324">MTAEPAAVPGAEIDRTLFAALHGELVPHGWRDPAEASEDAYSLFSKRSLAMGWLTEAREGAAKMSWWMNDADLGADSASRIPRVAWFQVRVSQPISSGLPLPTQAFLACIGDVMGRMGTLNLRAVQLLLPEGRPGGPAAGAPFGNIGALLQAADWFTDTDPRNETEVLVTMDSGQDPSIPAVAPGMVQWLQEFHQNICVFDSVSVTDDSESLLQPAIGDHFWPGPPQNRAVFRCVLAEWSLDIIGWLAAFLAEASVQHGVTTPVLLTVLTSSERSSSHAGCAAGAREPSRTTRAVEPRSSPE</sequence>
<feature type="compositionally biased region" description="Basic and acidic residues" evidence="1">
    <location>
        <begin position="287"/>
        <end position="302"/>
    </location>
</feature>
<dbReference type="Proteomes" id="UP000272400">
    <property type="component" value="Unassembled WGS sequence"/>
</dbReference>
<accession>A0A3N1D2J4</accession>
<name>A0A3N1D2J4_9ACTN</name>
<dbReference type="EMBL" id="RJKE01000001">
    <property type="protein sequence ID" value="ROO87732.1"/>
    <property type="molecule type" value="Genomic_DNA"/>
</dbReference>
<comment type="caution">
    <text evidence="2">The sequence shown here is derived from an EMBL/GenBank/DDBJ whole genome shotgun (WGS) entry which is preliminary data.</text>
</comment>
<reference evidence="2 3" key="1">
    <citation type="submission" date="2018-11" db="EMBL/GenBank/DDBJ databases">
        <title>Sequencing the genomes of 1000 actinobacteria strains.</title>
        <authorList>
            <person name="Klenk H.-P."/>
        </authorList>
    </citation>
    <scope>NUCLEOTIDE SEQUENCE [LARGE SCALE GENOMIC DNA]</scope>
    <source>
        <strain evidence="2 3">DSM 44254</strain>
    </source>
</reference>
<dbReference type="AlphaFoldDB" id="A0A3N1D2J4"/>
<evidence type="ECO:0000313" key="3">
    <source>
        <dbReference type="Proteomes" id="UP000272400"/>
    </source>
</evidence>
<evidence type="ECO:0000256" key="1">
    <source>
        <dbReference type="SAM" id="MobiDB-lite"/>
    </source>
</evidence>
<gene>
    <name evidence="2" type="ORF">EDD29_5367</name>
</gene>
<protein>
    <submittedName>
        <fullName evidence="2">Uncharacterized protein</fullName>
    </submittedName>
</protein>
<organism evidence="2 3">
    <name type="scientific">Actinocorallia herbida</name>
    <dbReference type="NCBI Taxonomy" id="58109"/>
    <lineage>
        <taxon>Bacteria</taxon>
        <taxon>Bacillati</taxon>
        <taxon>Actinomycetota</taxon>
        <taxon>Actinomycetes</taxon>
        <taxon>Streptosporangiales</taxon>
        <taxon>Thermomonosporaceae</taxon>
        <taxon>Actinocorallia</taxon>
    </lineage>
</organism>